<evidence type="ECO:0000256" key="1">
    <source>
        <dbReference type="SAM" id="MobiDB-lite"/>
    </source>
</evidence>
<dbReference type="AlphaFoldDB" id="A0A3M0E0T5"/>
<organism evidence="2 3">
    <name type="scientific">Haloplanus aerogenes</name>
    <dbReference type="NCBI Taxonomy" id="660522"/>
    <lineage>
        <taxon>Archaea</taxon>
        <taxon>Methanobacteriati</taxon>
        <taxon>Methanobacteriota</taxon>
        <taxon>Stenosarchaea group</taxon>
        <taxon>Halobacteria</taxon>
        <taxon>Halobacteriales</taxon>
        <taxon>Haloferacaceae</taxon>
        <taxon>Haloplanus</taxon>
    </lineage>
</organism>
<evidence type="ECO:0000313" key="3">
    <source>
        <dbReference type="Proteomes" id="UP000277326"/>
    </source>
</evidence>
<gene>
    <name evidence="2" type="ORF">ATH50_0389</name>
</gene>
<accession>A0A3M0E0T5</accession>
<dbReference type="EMBL" id="REFS01000001">
    <property type="protein sequence ID" value="RMB25303.1"/>
    <property type="molecule type" value="Genomic_DNA"/>
</dbReference>
<name>A0A3M0E0T5_9EURY</name>
<evidence type="ECO:0000313" key="2">
    <source>
        <dbReference type="EMBL" id="RMB25303.1"/>
    </source>
</evidence>
<dbReference type="Proteomes" id="UP000277326">
    <property type="component" value="Unassembled WGS sequence"/>
</dbReference>
<feature type="compositionally biased region" description="Acidic residues" evidence="1">
    <location>
        <begin position="1"/>
        <end position="10"/>
    </location>
</feature>
<sequence length="39" mass="4033">MGGEVTDFDDGSCTVVSPDGDDSLGAFSRRDVTGQPEGR</sequence>
<feature type="region of interest" description="Disordered" evidence="1">
    <location>
        <begin position="1"/>
        <end position="39"/>
    </location>
</feature>
<reference evidence="2 3" key="1">
    <citation type="journal article" date="2015" name="Stand. Genomic Sci.">
        <title>Genomic Encyclopedia of Bacterial and Archaeal Type Strains, Phase III: the genomes of soil and plant-associated and newly described type strains.</title>
        <authorList>
            <person name="Whitman W.B."/>
            <person name="Woyke T."/>
            <person name="Klenk H.P."/>
            <person name="Zhou Y."/>
            <person name="Lilburn T.G."/>
            <person name="Beck B.J."/>
            <person name="De Vos P."/>
            <person name="Vandamme P."/>
            <person name="Eisen J.A."/>
            <person name="Garrity G."/>
            <person name="Hugenholtz P."/>
            <person name="Kyrpides N.C."/>
        </authorList>
    </citation>
    <scope>NUCLEOTIDE SEQUENCE [LARGE SCALE GENOMIC DNA]</scope>
    <source>
        <strain evidence="2 3">CGMCC 1.10124</strain>
    </source>
</reference>
<comment type="caution">
    <text evidence="2">The sequence shown here is derived from an EMBL/GenBank/DDBJ whole genome shotgun (WGS) entry which is preliminary data.</text>
</comment>
<feature type="compositionally biased region" description="Basic and acidic residues" evidence="1">
    <location>
        <begin position="28"/>
        <end position="39"/>
    </location>
</feature>
<protein>
    <submittedName>
        <fullName evidence="2">Uncharacterized protein</fullName>
    </submittedName>
</protein>
<proteinExistence type="predicted"/>